<evidence type="ECO:0000256" key="2">
    <source>
        <dbReference type="SAM" id="Phobius"/>
    </source>
</evidence>
<dbReference type="Gene3D" id="2.60.40.10">
    <property type="entry name" value="Immunoglobulins"/>
    <property type="match status" value="1"/>
</dbReference>
<dbReference type="RefSeq" id="WP_128533212.1">
    <property type="nucleotide sequence ID" value="NZ_SBIW01000003.1"/>
</dbReference>
<evidence type="ECO:0000313" key="5">
    <source>
        <dbReference type="Proteomes" id="UP000286701"/>
    </source>
</evidence>
<protein>
    <recommendedName>
        <fullName evidence="3">Histidine kinase domain-containing protein</fullName>
    </recommendedName>
</protein>
<dbReference type="SUPFAM" id="SSF55874">
    <property type="entry name" value="ATPase domain of HSP90 chaperone/DNA topoisomerase II/histidine kinase"/>
    <property type="match status" value="1"/>
</dbReference>
<reference evidence="4 5" key="1">
    <citation type="submission" date="2019-01" db="EMBL/GenBank/DDBJ databases">
        <title>Mucilaginibacter antarcticum sp. nov., isolated from antarctic soil.</title>
        <authorList>
            <person name="Yan Y.-Q."/>
            <person name="Du Z.-J."/>
        </authorList>
    </citation>
    <scope>NUCLEOTIDE SEQUENCE [LARGE SCALE GENOMIC DNA]</scope>
    <source>
        <strain evidence="4 5">F01003</strain>
    </source>
</reference>
<dbReference type="Pfam" id="PF07495">
    <property type="entry name" value="Y_Y_Y"/>
    <property type="match status" value="1"/>
</dbReference>
<dbReference type="Proteomes" id="UP000286701">
    <property type="component" value="Unassembled WGS sequence"/>
</dbReference>
<organism evidence="4 5">
    <name type="scientific">Mucilaginibacter gilvus</name>
    <dbReference type="NCBI Taxonomy" id="2305909"/>
    <lineage>
        <taxon>Bacteria</taxon>
        <taxon>Pseudomonadati</taxon>
        <taxon>Bacteroidota</taxon>
        <taxon>Sphingobacteriia</taxon>
        <taxon>Sphingobacteriales</taxon>
        <taxon>Sphingobacteriaceae</taxon>
        <taxon>Mucilaginibacter</taxon>
    </lineage>
</organism>
<keyword evidence="1" id="KW-0597">Phosphoprotein</keyword>
<dbReference type="GO" id="GO:0000155">
    <property type="term" value="F:phosphorelay sensor kinase activity"/>
    <property type="evidence" value="ECO:0007669"/>
    <property type="project" value="InterPro"/>
</dbReference>
<keyword evidence="2" id="KW-1133">Transmembrane helix</keyword>
<gene>
    <name evidence="4" type="ORF">EPL05_06830</name>
</gene>
<dbReference type="Gene3D" id="1.20.5.1930">
    <property type="match status" value="1"/>
</dbReference>
<dbReference type="InterPro" id="IPR003594">
    <property type="entry name" value="HATPase_dom"/>
</dbReference>
<feature type="transmembrane region" description="Helical" evidence="2">
    <location>
        <begin position="785"/>
        <end position="805"/>
    </location>
</feature>
<evidence type="ECO:0000256" key="1">
    <source>
        <dbReference type="ARBA" id="ARBA00022553"/>
    </source>
</evidence>
<dbReference type="SUPFAM" id="SSF63829">
    <property type="entry name" value="Calcium-dependent phosphotriesterase"/>
    <property type="match status" value="2"/>
</dbReference>
<dbReference type="InterPro" id="IPR015943">
    <property type="entry name" value="WD40/YVTN_repeat-like_dom_sf"/>
</dbReference>
<dbReference type="Pfam" id="PF07730">
    <property type="entry name" value="HisKA_3"/>
    <property type="match status" value="1"/>
</dbReference>
<keyword evidence="2" id="KW-0472">Membrane</keyword>
<dbReference type="CDD" id="cd16917">
    <property type="entry name" value="HATPase_UhpB-NarQ-NarX-like"/>
    <property type="match status" value="1"/>
</dbReference>
<dbReference type="GO" id="GO:0016020">
    <property type="term" value="C:membrane"/>
    <property type="evidence" value="ECO:0007669"/>
    <property type="project" value="InterPro"/>
</dbReference>
<evidence type="ECO:0000259" key="3">
    <source>
        <dbReference type="PROSITE" id="PS50109"/>
    </source>
</evidence>
<feature type="domain" description="Histidine kinase" evidence="3">
    <location>
        <begin position="833"/>
        <end position="1022"/>
    </location>
</feature>
<dbReference type="InterPro" id="IPR011110">
    <property type="entry name" value="Reg_prop"/>
</dbReference>
<dbReference type="OrthoDB" id="9809670at2"/>
<dbReference type="PROSITE" id="PS50109">
    <property type="entry name" value="HIS_KIN"/>
    <property type="match status" value="1"/>
</dbReference>
<sequence>MVTNLPAFVFLQYYRASKFFLILLAGFVLIFFSQSSFSQNIIPRFETIGVNEGLSQSSAYTIYQDKKGFMWFGTADGLNRFDGHSIKVFKVKDNAVANSNYVRGTLCEDRAGNIWYTNETGIFCLDVAKETLTRRHVLTQDYQASGVFIDGHNNFWMLCLNGVACFDIKTGEWRRYDCKFILNNKNATGFRYATDYGDNIWFKVNGFGIYHFNIKTQRFKHTMFDMPIACLNYNKGNIYYWCDNTLYTADTALKTISKKHFDIADKVDIVVDILPDNYGRIWFTTSNSGLLCYNKATGKMDMFRRDNARQKSLAFDITRCLYIDRFDNLWIGTDGGGVSRLDLKPAKFNIFPLNEGDYAFLNNYFIKCFYEDERGRIWFGTQDNGLNIFNPQDRSVKNYPANNDPRKGISGSVSAIFRDADGDFWIGSSMGIYKFNERRGTFKAADITAMPTQYLRPNNNFVIKFEELKNGDVLVATCLGLYRMKKDADGNYKVANIIDEKLQGLTLDFVEMADSSLYVAVPGLALYHYKQKGDDYLYQGAYCKGLDIRSLHDDERDVNKLWVSSGVGLIAFNTLLKTSITYKTTDGLANDYVYGVLEDKKHNLWLSTNGGLSYFDRAKNAFQNYTVSDGLQSNEFNTAAFYKSQKGNMYFGGIKGFNWFNPEALYSGKHKPGVAITSVLVDDVPFMSHTGLVNPKNISLAYDKNSLSFSFAALDYTMPSANKIAYMLTGLENKWVITTNKNVRYAKLLPGHYQFLVKAGNDDGMWSSVQSVSIDIKAPFWQRRWFYVAVSLCIAGLLIYITFALSQVKIKRRLRILERRHAIDAERNRISRDMHDEIGSGLTHIALLSELIQTQHKTDAAVKNDVGNISASARKLITNMSEIIWALNPQNDSLENLLAYTREQMQQHFEPFDMILQIDFADTVPDIPLTNEQRRNLYLVTKEALNNTMKHARATLVKLSVEIVANKIVFTVADNGCGLPDSANKPNCNGLKNMRKRMEDIGGNISMENNQHGLTVCYTLNA</sequence>
<accession>A0A3S3WCM6</accession>
<proteinExistence type="predicted"/>
<dbReference type="EMBL" id="SBIW01000003">
    <property type="protein sequence ID" value="RWY53779.1"/>
    <property type="molecule type" value="Genomic_DNA"/>
</dbReference>
<dbReference type="Gene3D" id="2.130.10.10">
    <property type="entry name" value="YVTN repeat-like/Quinoprotein amine dehydrogenase"/>
    <property type="match status" value="3"/>
</dbReference>
<dbReference type="PANTHER" id="PTHR43547:SF2">
    <property type="entry name" value="HYBRID SIGNAL TRANSDUCTION HISTIDINE KINASE C"/>
    <property type="match status" value="1"/>
</dbReference>
<keyword evidence="2" id="KW-0812">Transmembrane</keyword>
<dbReference type="Gene3D" id="3.30.565.10">
    <property type="entry name" value="Histidine kinase-like ATPase, C-terminal domain"/>
    <property type="match status" value="1"/>
</dbReference>
<keyword evidence="5" id="KW-1185">Reference proteome</keyword>
<dbReference type="InterPro" id="IPR013783">
    <property type="entry name" value="Ig-like_fold"/>
</dbReference>
<dbReference type="InterPro" id="IPR011712">
    <property type="entry name" value="Sig_transdc_His_kin_sub3_dim/P"/>
</dbReference>
<dbReference type="Pfam" id="PF02518">
    <property type="entry name" value="HATPase_c"/>
    <property type="match status" value="1"/>
</dbReference>
<dbReference type="AlphaFoldDB" id="A0A3S3WCM6"/>
<evidence type="ECO:0000313" key="4">
    <source>
        <dbReference type="EMBL" id="RWY53779.1"/>
    </source>
</evidence>
<dbReference type="InterPro" id="IPR011123">
    <property type="entry name" value="Y_Y_Y"/>
</dbReference>
<dbReference type="InterPro" id="IPR036890">
    <property type="entry name" value="HATPase_C_sf"/>
</dbReference>
<dbReference type="GO" id="GO:0046983">
    <property type="term" value="F:protein dimerization activity"/>
    <property type="evidence" value="ECO:0007669"/>
    <property type="project" value="InterPro"/>
</dbReference>
<dbReference type="Pfam" id="PF07494">
    <property type="entry name" value="Reg_prop"/>
    <property type="match status" value="4"/>
</dbReference>
<dbReference type="InterPro" id="IPR005467">
    <property type="entry name" value="His_kinase_dom"/>
</dbReference>
<comment type="caution">
    <text evidence="4">The sequence shown here is derived from an EMBL/GenBank/DDBJ whole genome shotgun (WGS) entry which is preliminary data.</text>
</comment>
<name>A0A3S3WCM6_9SPHI</name>
<dbReference type="PANTHER" id="PTHR43547">
    <property type="entry name" value="TWO-COMPONENT HISTIDINE KINASE"/>
    <property type="match status" value="1"/>
</dbReference>